<dbReference type="KEGG" id="ips:CfP315_0331"/>
<proteinExistence type="predicted"/>
<protein>
    <submittedName>
        <fullName evidence="2">Uncharacterized protein</fullName>
    </submittedName>
</protein>
<organism evidence="2">
    <name type="scientific">Candidatus Improbicoccus pseudotrichonymphae</name>
    <dbReference type="NCBI Taxonomy" id="3033792"/>
    <lineage>
        <taxon>Bacteria</taxon>
        <taxon>Bacillati</taxon>
        <taxon>Bacillota</taxon>
        <taxon>Clostridia</taxon>
        <taxon>Candidatus Improbicoccus</taxon>
    </lineage>
</organism>
<evidence type="ECO:0000256" key="1">
    <source>
        <dbReference type="SAM" id="Phobius"/>
    </source>
</evidence>
<name>A0AA48L0T4_9FIRM</name>
<keyword evidence="1" id="KW-0472">Membrane</keyword>
<sequence>MKKKTMKISKNNKIISSILVVAMCCQLLVGANKPKSYSFGVEKLDGNYEVTKEDLDRIKSKASSKDFEKLYGSYEVTKEDLGGIKSKAPSKMEKIDDFVAYFVAYVVYFAVYVVASIVIEVVFEVVFEVVLASTRLVITALIRKFREIGRMLFS</sequence>
<keyword evidence="1" id="KW-1133">Transmembrane helix</keyword>
<reference evidence="2" key="1">
    <citation type="journal article" date="2023" name="ISME J.">
        <title>Emergence of putative energy parasites within Clostridia revealed by genome analysis of a novel endosymbiotic clade.</title>
        <authorList>
            <person name="Takahashi K."/>
            <person name="Kuwahara H."/>
            <person name="Horikawa Y."/>
            <person name="Izawa K."/>
            <person name="Kato D."/>
            <person name="Inagaki T."/>
            <person name="Yuki M."/>
            <person name="Ohkuma M."/>
            <person name="Hongoh Y."/>
        </authorList>
    </citation>
    <scope>NUCLEOTIDE SEQUENCE</scope>
    <source>
        <strain evidence="2">CfP3-15</strain>
    </source>
</reference>
<keyword evidence="1" id="KW-0812">Transmembrane</keyword>
<gene>
    <name evidence="2" type="ORF">CfP315_0331</name>
</gene>
<dbReference type="EMBL" id="AP027924">
    <property type="protein sequence ID" value="BED91800.1"/>
    <property type="molecule type" value="Genomic_DNA"/>
</dbReference>
<evidence type="ECO:0000313" key="2">
    <source>
        <dbReference type="EMBL" id="BED91800.1"/>
    </source>
</evidence>
<accession>A0AA48L0T4</accession>
<dbReference type="AlphaFoldDB" id="A0AA48L0T4"/>
<feature type="transmembrane region" description="Helical" evidence="1">
    <location>
        <begin position="98"/>
        <end position="119"/>
    </location>
</feature>
<dbReference type="Proteomes" id="UP001337580">
    <property type="component" value="Chromosome"/>
</dbReference>